<proteinExistence type="predicted"/>
<gene>
    <name evidence="3" type="ORF">GCM10007100_03810</name>
</gene>
<dbReference type="Pfam" id="PF08757">
    <property type="entry name" value="CotH"/>
    <property type="match status" value="1"/>
</dbReference>
<reference evidence="3" key="1">
    <citation type="journal article" date="2014" name="Int. J. Syst. Evol. Microbiol.">
        <title>Complete genome sequence of Corynebacterium casei LMG S-19264T (=DSM 44701T), isolated from a smear-ripened cheese.</title>
        <authorList>
            <consortium name="US DOE Joint Genome Institute (JGI-PGF)"/>
            <person name="Walter F."/>
            <person name="Albersmeier A."/>
            <person name="Kalinowski J."/>
            <person name="Ruckert C."/>
        </authorList>
    </citation>
    <scope>NUCLEOTIDE SEQUENCE</scope>
    <source>
        <strain evidence="3">KCTC 12988</strain>
    </source>
</reference>
<dbReference type="AlphaFoldDB" id="A0A918WFG5"/>
<reference evidence="3" key="2">
    <citation type="submission" date="2020-09" db="EMBL/GenBank/DDBJ databases">
        <authorList>
            <person name="Sun Q."/>
            <person name="Kim S."/>
        </authorList>
    </citation>
    <scope>NUCLEOTIDE SEQUENCE</scope>
    <source>
        <strain evidence="3">KCTC 12988</strain>
    </source>
</reference>
<comment type="caution">
    <text evidence="3">The sequence shown here is derived from an EMBL/GenBank/DDBJ whole genome shotgun (WGS) entry which is preliminary data.</text>
</comment>
<feature type="signal peptide" evidence="2">
    <location>
        <begin position="1"/>
        <end position="21"/>
    </location>
</feature>
<evidence type="ECO:0000256" key="1">
    <source>
        <dbReference type="SAM" id="MobiDB-lite"/>
    </source>
</evidence>
<dbReference type="Proteomes" id="UP000644507">
    <property type="component" value="Unassembled WGS sequence"/>
</dbReference>
<evidence type="ECO:0000256" key="2">
    <source>
        <dbReference type="SAM" id="SignalP"/>
    </source>
</evidence>
<keyword evidence="2" id="KW-0732">Signal</keyword>
<feature type="compositionally biased region" description="Gly residues" evidence="1">
    <location>
        <begin position="94"/>
        <end position="107"/>
    </location>
</feature>
<feature type="region of interest" description="Disordered" evidence="1">
    <location>
        <begin position="20"/>
        <end position="125"/>
    </location>
</feature>
<accession>A0A918WFG5</accession>
<evidence type="ECO:0000313" key="3">
    <source>
        <dbReference type="EMBL" id="GHC42119.1"/>
    </source>
</evidence>
<feature type="chain" id="PRO_5037526369" description="Spore coat protein CotH" evidence="2">
    <location>
        <begin position="22"/>
        <end position="520"/>
    </location>
</feature>
<feature type="compositionally biased region" description="Basic and acidic residues" evidence="1">
    <location>
        <begin position="58"/>
        <end position="92"/>
    </location>
</feature>
<dbReference type="PANTHER" id="PTHR40050">
    <property type="entry name" value="INNER SPORE COAT PROTEIN H"/>
    <property type="match status" value="1"/>
</dbReference>
<protein>
    <recommendedName>
        <fullName evidence="5">Spore coat protein CotH</fullName>
    </recommendedName>
</protein>
<dbReference type="RefSeq" id="WP_189566827.1">
    <property type="nucleotide sequence ID" value="NZ_BMXI01000001.1"/>
</dbReference>
<evidence type="ECO:0008006" key="5">
    <source>
        <dbReference type="Google" id="ProtNLM"/>
    </source>
</evidence>
<keyword evidence="4" id="KW-1185">Reference proteome</keyword>
<name>A0A918WFG5_9BACT</name>
<dbReference type="EMBL" id="BMXI01000001">
    <property type="protein sequence ID" value="GHC42119.1"/>
    <property type="molecule type" value="Genomic_DNA"/>
</dbReference>
<organism evidence="3 4">
    <name type="scientific">Roseibacillus persicicus</name>
    <dbReference type="NCBI Taxonomy" id="454148"/>
    <lineage>
        <taxon>Bacteria</taxon>
        <taxon>Pseudomonadati</taxon>
        <taxon>Verrucomicrobiota</taxon>
        <taxon>Verrucomicrobiia</taxon>
        <taxon>Verrucomicrobiales</taxon>
        <taxon>Verrucomicrobiaceae</taxon>
        <taxon>Roseibacillus</taxon>
    </lineage>
</organism>
<dbReference type="PANTHER" id="PTHR40050:SF1">
    <property type="entry name" value="INNER SPORE COAT PROTEIN H"/>
    <property type="match status" value="1"/>
</dbReference>
<evidence type="ECO:0000313" key="4">
    <source>
        <dbReference type="Proteomes" id="UP000644507"/>
    </source>
</evidence>
<feature type="compositionally biased region" description="Gly residues" evidence="1">
    <location>
        <begin position="44"/>
        <end position="54"/>
    </location>
</feature>
<sequence>MRHSILILSLSVLGLTVSLTAQERPDRRPEAGPPPQGEPRGERGPGGGGRGPGGPQEEDVKLLAEHDRNEDGWLNAKERAEAREALKEKRDGAGAQGRQGGRRGPGNGNFPPASAGPKISPEEVESYPDAPLYDAETLRTIFLTFPNEDWEEELQEFKATDVEVPATMVVDGKSYSGVGVSFRGASSYFRIPAGHKRSFNLSLDLVDKGQRLYGHKSLNLLNGNGDPSLMSTVLYSQLAREHIAAPKANFVKVVVNGEYWGVYVNVEQFDKVFTKDNYGASSGTRWKVPGSPRGDGGLAYDGEELAPYKTRYDMKSNDGTKEWEALVELCKVLNETPLEKLEEKLAPLLAIDETLWFLAYDVVLGNSDGYWTRASDYYLFRDKDDVFHTIPHDMNEAFREGHRGNSGAELDPLIGLDDARKPLRSRLLKVPALRERYLGFVREIAEKQLAWDEFGAKVNQYRKLIEEAVKEDTRKLASYEAFQKATITDDTAGEHGPEGSLQRFVEERREYLLNYEAPEE</sequence>
<dbReference type="InterPro" id="IPR014867">
    <property type="entry name" value="Spore_coat_CotH_CotH2/3/7"/>
</dbReference>